<reference evidence="1" key="1">
    <citation type="submission" date="2016-01" db="EMBL/GenBank/DDBJ databases">
        <authorList>
            <person name="Peeters C."/>
        </authorList>
    </citation>
    <scope>NUCLEOTIDE SEQUENCE [LARGE SCALE GENOMIC DNA]</scope>
    <source>
        <strain evidence="1">LMG 29325</strain>
    </source>
</reference>
<protein>
    <submittedName>
        <fullName evidence="1">Uncharacterized protein</fullName>
    </submittedName>
</protein>
<dbReference type="OrthoDB" id="9130836at2"/>
<gene>
    <name evidence="1" type="ORF">AWB82_01889</name>
</gene>
<dbReference type="Proteomes" id="UP000054596">
    <property type="component" value="Unassembled WGS sequence"/>
</dbReference>
<name>A0A158A877_9BURK</name>
<organism evidence="1 2">
    <name type="scientific">Caballeronia glebae</name>
    <dbReference type="NCBI Taxonomy" id="1777143"/>
    <lineage>
        <taxon>Bacteria</taxon>
        <taxon>Pseudomonadati</taxon>
        <taxon>Pseudomonadota</taxon>
        <taxon>Betaproteobacteria</taxon>
        <taxon>Burkholderiales</taxon>
        <taxon>Burkholderiaceae</taxon>
        <taxon>Caballeronia</taxon>
    </lineage>
</organism>
<dbReference type="EMBL" id="FCOJ02000010">
    <property type="protein sequence ID" value="SAK53993.1"/>
    <property type="molecule type" value="Genomic_DNA"/>
</dbReference>
<evidence type="ECO:0000313" key="1">
    <source>
        <dbReference type="EMBL" id="SAK53993.1"/>
    </source>
</evidence>
<dbReference type="RefSeq" id="WP_086966847.1">
    <property type="nucleotide sequence ID" value="NZ_FCOJ02000010.1"/>
</dbReference>
<comment type="caution">
    <text evidence="1">The sequence shown here is derived from an EMBL/GenBank/DDBJ whole genome shotgun (WGS) entry which is preliminary data.</text>
</comment>
<dbReference type="AlphaFoldDB" id="A0A158A877"/>
<keyword evidence="2" id="KW-1185">Reference proteome</keyword>
<proteinExistence type="predicted"/>
<evidence type="ECO:0000313" key="2">
    <source>
        <dbReference type="Proteomes" id="UP000054596"/>
    </source>
</evidence>
<accession>A0A158A877</accession>
<sequence length="128" mass="14456">MALSKSENRQFGDKFLPRLVRSVATDFGFDFRVCPRQMHVSPTAGLHITANRRSDARLIYPLNVFVIWQPTCVRRFLSHVDRPIAAVRASDQMPDAIRHAMERAGIDFDGRSQAKGEVMTVELGDISI</sequence>